<dbReference type="WBParaSite" id="nRc.2.0.1.t07538-RA">
    <property type="protein sequence ID" value="nRc.2.0.1.t07538-RA"/>
    <property type="gene ID" value="nRc.2.0.1.g07538"/>
</dbReference>
<reference evidence="2" key="1">
    <citation type="submission" date="2022-11" db="UniProtKB">
        <authorList>
            <consortium name="WormBaseParasite"/>
        </authorList>
    </citation>
    <scope>IDENTIFICATION</scope>
</reference>
<dbReference type="AlphaFoldDB" id="A0A915I246"/>
<evidence type="ECO:0000313" key="2">
    <source>
        <dbReference type="WBParaSite" id="nRc.2.0.1.t07538-RA"/>
    </source>
</evidence>
<sequence length="64" mass="7242">MVMPTMLIFCNADIGNAAYETDNSYEQESGLGHRKTQSEDSNVIYGLAENPKNMKYYLLSTFII</sequence>
<organism evidence="1 2">
    <name type="scientific">Romanomermis culicivorax</name>
    <name type="common">Nematode worm</name>
    <dbReference type="NCBI Taxonomy" id="13658"/>
    <lineage>
        <taxon>Eukaryota</taxon>
        <taxon>Metazoa</taxon>
        <taxon>Ecdysozoa</taxon>
        <taxon>Nematoda</taxon>
        <taxon>Enoplea</taxon>
        <taxon>Dorylaimia</taxon>
        <taxon>Mermithida</taxon>
        <taxon>Mermithoidea</taxon>
        <taxon>Mermithidae</taxon>
        <taxon>Romanomermis</taxon>
    </lineage>
</organism>
<protein>
    <submittedName>
        <fullName evidence="2">Uncharacterized protein</fullName>
    </submittedName>
</protein>
<proteinExistence type="predicted"/>
<name>A0A915I246_ROMCU</name>
<dbReference type="Proteomes" id="UP000887565">
    <property type="component" value="Unplaced"/>
</dbReference>
<evidence type="ECO:0000313" key="1">
    <source>
        <dbReference type="Proteomes" id="UP000887565"/>
    </source>
</evidence>
<keyword evidence="1" id="KW-1185">Reference proteome</keyword>
<accession>A0A915I246</accession>